<dbReference type="Gene3D" id="2.160.20.70">
    <property type="match status" value="1"/>
</dbReference>
<keyword evidence="10" id="KW-1185">Reference proteome</keyword>
<dbReference type="Pfam" id="PF03775">
    <property type="entry name" value="MinC_C"/>
    <property type="match status" value="1"/>
</dbReference>
<sequence length="236" mass="24837">MNTSMPHPAAPAASMAPPLRMRGRVHPFLTVEIADVAVQELDHALTARMAAMTGMFRHAPTILDLSALPAASAPRVAEAVALLRRRGLVPAAFRAQDGAVEQAALASGLGRVLEAEPRQNLSAERMRRPPVIVSEPVRSGQRIYAAEADLIVLQSVSPGAELLADGCIHVYGTLRGSASAGLGEDSSARIFAKIFDAEMVSIAGLFLGAEDFPQGWAKRPAQISLTDGALRFGALS</sequence>
<dbReference type="RefSeq" id="WP_207418493.1">
    <property type="nucleotide sequence ID" value="NZ_CP061177.1"/>
</dbReference>
<dbReference type="Pfam" id="PF05209">
    <property type="entry name" value="MinC_N"/>
    <property type="match status" value="1"/>
</dbReference>
<dbReference type="InterPro" id="IPR007874">
    <property type="entry name" value="MinC_N"/>
</dbReference>
<dbReference type="Gene3D" id="3.30.70.260">
    <property type="match status" value="1"/>
</dbReference>
<comment type="similarity">
    <text evidence="1 6">Belongs to the MinC family.</text>
</comment>
<organism evidence="9 10">
    <name type="scientific">Roseomonas haemaphysalidis</name>
    <dbReference type="NCBI Taxonomy" id="2768162"/>
    <lineage>
        <taxon>Bacteria</taxon>
        <taxon>Pseudomonadati</taxon>
        <taxon>Pseudomonadota</taxon>
        <taxon>Alphaproteobacteria</taxon>
        <taxon>Acetobacterales</taxon>
        <taxon>Roseomonadaceae</taxon>
        <taxon>Roseomonas</taxon>
    </lineage>
</organism>
<name>A0ABS3KUE7_9PROT</name>
<protein>
    <recommendedName>
        <fullName evidence="6">Probable septum site-determining protein MinC</fullName>
    </recommendedName>
</protein>
<evidence type="ECO:0000256" key="2">
    <source>
        <dbReference type="ARBA" id="ARBA00022618"/>
    </source>
</evidence>
<comment type="caution">
    <text evidence="9">The sequence shown here is derived from an EMBL/GenBank/DDBJ whole genome shotgun (WGS) entry which is preliminary data.</text>
</comment>
<evidence type="ECO:0000256" key="1">
    <source>
        <dbReference type="ARBA" id="ARBA00006291"/>
    </source>
</evidence>
<evidence type="ECO:0000256" key="4">
    <source>
        <dbReference type="ARBA" id="ARBA00023306"/>
    </source>
</evidence>
<dbReference type="EMBL" id="JACTNG010000009">
    <property type="protein sequence ID" value="MBO1080492.1"/>
    <property type="molecule type" value="Genomic_DNA"/>
</dbReference>
<evidence type="ECO:0000259" key="7">
    <source>
        <dbReference type="Pfam" id="PF03775"/>
    </source>
</evidence>
<keyword evidence="3 6" id="KW-0717">Septation</keyword>
<accession>A0ABS3KUE7</accession>
<dbReference type="InterPro" id="IPR016098">
    <property type="entry name" value="CAP/MinC_C"/>
</dbReference>
<comment type="function">
    <text evidence="5 6">Cell division inhibitor that blocks the formation of polar Z ring septums. Rapidly oscillates between the poles of the cell to destabilize FtsZ filaments that have formed before they mature into polar Z rings. Prevents FtsZ polymerization.</text>
</comment>
<dbReference type="InterPro" id="IPR005526">
    <property type="entry name" value="Septum_form_inhib_MinC_C"/>
</dbReference>
<dbReference type="PANTHER" id="PTHR34108:SF1">
    <property type="entry name" value="SEPTUM SITE-DETERMINING PROTEIN MINC"/>
    <property type="match status" value="1"/>
</dbReference>
<dbReference type="SUPFAM" id="SSF63848">
    <property type="entry name" value="Cell-division inhibitor MinC, C-terminal domain"/>
    <property type="match status" value="1"/>
</dbReference>
<evidence type="ECO:0000259" key="8">
    <source>
        <dbReference type="Pfam" id="PF05209"/>
    </source>
</evidence>
<evidence type="ECO:0000313" key="9">
    <source>
        <dbReference type="EMBL" id="MBO1080492.1"/>
    </source>
</evidence>
<dbReference type="HAMAP" id="MF_00267">
    <property type="entry name" value="MinC"/>
    <property type="match status" value="1"/>
</dbReference>
<keyword evidence="4 6" id="KW-0131">Cell cycle</keyword>
<evidence type="ECO:0000313" key="10">
    <source>
        <dbReference type="Proteomes" id="UP001518989"/>
    </source>
</evidence>
<dbReference type="InterPro" id="IPR036145">
    <property type="entry name" value="MinC_C_sf"/>
</dbReference>
<dbReference type="NCBIfam" id="TIGR01222">
    <property type="entry name" value="minC"/>
    <property type="match status" value="1"/>
</dbReference>
<keyword evidence="2 6" id="KW-0132">Cell division</keyword>
<evidence type="ECO:0000256" key="6">
    <source>
        <dbReference type="HAMAP-Rule" id="MF_00267"/>
    </source>
</evidence>
<feature type="domain" description="Septum formation inhibitor MinC C-terminal" evidence="7">
    <location>
        <begin position="132"/>
        <end position="231"/>
    </location>
</feature>
<dbReference type="PANTHER" id="PTHR34108">
    <property type="entry name" value="SEPTUM SITE-DETERMINING PROTEIN MINC"/>
    <property type="match status" value="1"/>
</dbReference>
<evidence type="ECO:0000256" key="3">
    <source>
        <dbReference type="ARBA" id="ARBA00023210"/>
    </source>
</evidence>
<proteinExistence type="inferred from homology"/>
<reference evidence="9 10" key="1">
    <citation type="submission" date="2020-09" db="EMBL/GenBank/DDBJ databases">
        <title>Roseomonas.</title>
        <authorList>
            <person name="Zhu W."/>
        </authorList>
    </citation>
    <scope>NUCLEOTIDE SEQUENCE [LARGE SCALE GENOMIC DNA]</scope>
    <source>
        <strain evidence="9 10">573</strain>
    </source>
</reference>
<feature type="domain" description="Septum formation inhibitor MinC N-terminal" evidence="8">
    <location>
        <begin position="20"/>
        <end position="90"/>
    </location>
</feature>
<comment type="subunit">
    <text evidence="6">Interacts with MinD and FtsZ.</text>
</comment>
<dbReference type="Proteomes" id="UP001518989">
    <property type="component" value="Unassembled WGS sequence"/>
</dbReference>
<gene>
    <name evidence="6 9" type="primary">minC</name>
    <name evidence="9" type="ORF">IAI61_15725</name>
</gene>
<evidence type="ECO:0000256" key="5">
    <source>
        <dbReference type="ARBA" id="ARBA00025606"/>
    </source>
</evidence>
<dbReference type="InterPro" id="IPR013033">
    <property type="entry name" value="MinC"/>
</dbReference>